<dbReference type="Gene3D" id="3.40.50.1820">
    <property type="entry name" value="alpha/beta hydrolase"/>
    <property type="match status" value="1"/>
</dbReference>
<feature type="transmembrane region" description="Helical" evidence="1">
    <location>
        <begin position="49"/>
        <end position="72"/>
    </location>
</feature>
<dbReference type="Proteomes" id="UP000660680">
    <property type="component" value="Unassembled WGS sequence"/>
</dbReference>
<dbReference type="EMBL" id="BMRB01000003">
    <property type="protein sequence ID" value="GGS43889.1"/>
    <property type="molecule type" value="Genomic_DNA"/>
</dbReference>
<dbReference type="AlphaFoldDB" id="A0A918GL35"/>
<accession>A0A918GL35</accession>
<dbReference type="SUPFAM" id="SSF53474">
    <property type="entry name" value="alpha/beta-Hydrolases"/>
    <property type="match status" value="1"/>
</dbReference>
<reference evidence="2" key="2">
    <citation type="submission" date="2020-09" db="EMBL/GenBank/DDBJ databases">
        <authorList>
            <person name="Sun Q."/>
            <person name="Ohkuma M."/>
        </authorList>
    </citation>
    <scope>NUCLEOTIDE SEQUENCE</scope>
    <source>
        <strain evidence="2">JCM 3276</strain>
    </source>
</reference>
<protein>
    <recommendedName>
        <fullName evidence="4">Alpha/beta hydrolase</fullName>
    </recommendedName>
</protein>
<proteinExistence type="predicted"/>
<keyword evidence="1" id="KW-0472">Membrane</keyword>
<keyword evidence="1" id="KW-0812">Transmembrane</keyword>
<evidence type="ECO:0000313" key="2">
    <source>
        <dbReference type="EMBL" id="GGS43889.1"/>
    </source>
</evidence>
<evidence type="ECO:0000313" key="3">
    <source>
        <dbReference type="Proteomes" id="UP000660680"/>
    </source>
</evidence>
<evidence type="ECO:0000256" key="1">
    <source>
        <dbReference type="SAM" id="Phobius"/>
    </source>
</evidence>
<dbReference type="RefSeq" id="WP_373292421.1">
    <property type="nucleotide sequence ID" value="NZ_BMRB01000003.1"/>
</dbReference>
<reference evidence="2" key="1">
    <citation type="journal article" date="2014" name="Int. J. Syst. Evol. Microbiol.">
        <title>Complete genome sequence of Corynebacterium casei LMG S-19264T (=DSM 44701T), isolated from a smear-ripened cheese.</title>
        <authorList>
            <consortium name="US DOE Joint Genome Institute (JGI-PGF)"/>
            <person name="Walter F."/>
            <person name="Albersmeier A."/>
            <person name="Kalinowski J."/>
            <person name="Ruckert C."/>
        </authorList>
    </citation>
    <scope>NUCLEOTIDE SEQUENCE</scope>
    <source>
        <strain evidence="2">JCM 3276</strain>
    </source>
</reference>
<keyword evidence="1" id="KW-1133">Transmembrane helix</keyword>
<organism evidence="2 3">
    <name type="scientific">Actinokineospora fastidiosa</name>
    <dbReference type="NCBI Taxonomy" id="1816"/>
    <lineage>
        <taxon>Bacteria</taxon>
        <taxon>Bacillati</taxon>
        <taxon>Actinomycetota</taxon>
        <taxon>Actinomycetes</taxon>
        <taxon>Pseudonocardiales</taxon>
        <taxon>Pseudonocardiaceae</taxon>
        <taxon>Actinokineospora</taxon>
    </lineage>
</organism>
<comment type="caution">
    <text evidence="2">The sequence shown here is derived from an EMBL/GenBank/DDBJ whole genome shotgun (WGS) entry which is preliminary data.</text>
</comment>
<evidence type="ECO:0008006" key="4">
    <source>
        <dbReference type="Google" id="ProtNLM"/>
    </source>
</evidence>
<dbReference type="InterPro" id="IPR029058">
    <property type="entry name" value="AB_hydrolase_fold"/>
</dbReference>
<gene>
    <name evidence="2" type="ORF">GCM10010171_43820</name>
</gene>
<keyword evidence="3" id="KW-1185">Reference proteome</keyword>
<name>A0A918GL35_9PSEU</name>
<sequence>MHAETMALERGTPLPLERERVLAAMLGIPALIRHPVWRRADPEQGRGRGVVLIPGFGVGGSSLALVHSWLAARGYKPAGARIGLNVGCTTDLVKRLERRVKEMADRTGRRVVLLGQSRGGWLGRLVAVRRPELVRGLVMAGSPVLDPLGAHSKVVRVARFLARLSAMGVPGLLNAACLSGDCMRTHRAALGAALPVPALAVYSRQDAIVPWELCLDPCAECVEVSSSHTGMALDPAFFAAVQPKLAEWA</sequence>